<dbReference type="STRING" id="649639.Bcell_1351"/>
<evidence type="ECO:0000256" key="1">
    <source>
        <dbReference type="SAM" id="Phobius"/>
    </source>
</evidence>
<proteinExistence type="predicted"/>
<keyword evidence="1" id="KW-1133">Transmembrane helix</keyword>
<dbReference type="HOGENOM" id="CLU_081578_4_0_9"/>
<feature type="transmembrane region" description="Helical" evidence="1">
    <location>
        <begin position="179"/>
        <end position="199"/>
    </location>
</feature>
<accession>E6TTI0</accession>
<keyword evidence="1" id="KW-0472">Membrane</keyword>
<feature type="transmembrane region" description="Helical" evidence="1">
    <location>
        <begin position="147"/>
        <end position="173"/>
    </location>
</feature>
<dbReference type="KEGG" id="bco:Bcell_1351"/>
<sequence>MQKSGFFGGLYVVCEWFMKLAYLNVLWILFSLLGLIVLGVAPATTAMNTIIRQWFLGNDSIPIFKSFWITYKAEFLRSNLFFVALTVIGFILYIDFIFLSTLQGTWYMLFMTAFILFTFLYAVLLLFLLPVYVHYELEKGHEYFTQAIMIGLVNPIAIIGMVTSIVILILLFAFIPASLLFFAASGFGIVTMGFSYITFKKIEEKVDINTTENEVKA</sequence>
<organism evidence="2 3">
    <name type="scientific">Evansella cellulosilytica (strain ATCC 21833 / DSM 2522 / FERM P-1141 / JCM 9156 / N-4)</name>
    <name type="common">Bacillus cellulosilyticus</name>
    <dbReference type="NCBI Taxonomy" id="649639"/>
    <lineage>
        <taxon>Bacteria</taxon>
        <taxon>Bacillati</taxon>
        <taxon>Bacillota</taxon>
        <taxon>Bacilli</taxon>
        <taxon>Bacillales</taxon>
        <taxon>Bacillaceae</taxon>
        <taxon>Evansella</taxon>
    </lineage>
</organism>
<keyword evidence="3" id="KW-1185">Reference proteome</keyword>
<evidence type="ECO:0000313" key="2">
    <source>
        <dbReference type="EMBL" id="ADU29616.1"/>
    </source>
</evidence>
<dbReference type="Proteomes" id="UP000001401">
    <property type="component" value="Chromosome"/>
</dbReference>
<dbReference type="OrthoDB" id="2182676at2"/>
<dbReference type="AlphaFoldDB" id="E6TTI0"/>
<feature type="transmembrane region" description="Helical" evidence="1">
    <location>
        <begin position="80"/>
        <end position="100"/>
    </location>
</feature>
<dbReference type="EMBL" id="CP002394">
    <property type="protein sequence ID" value="ADU29616.1"/>
    <property type="molecule type" value="Genomic_DNA"/>
</dbReference>
<feature type="transmembrane region" description="Helical" evidence="1">
    <location>
        <begin position="20"/>
        <end position="43"/>
    </location>
</feature>
<dbReference type="eggNOG" id="COG5578">
    <property type="taxonomic scope" value="Bacteria"/>
</dbReference>
<keyword evidence="1" id="KW-0812">Transmembrane</keyword>
<feature type="transmembrane region" description="Helical" evidence="1">
    <location>
        <begin position="106"/>
        <end position="135"/>
    </location>
</feature>
<evidence type="ECO:0008006" key="4">
    <source>
        <dbReference type="Google" id="ProtNLM"/>
    </source>
</evidence>
<name>E6TTI0_EVAC2</name>
<protein>
    <recommendedName>
        <fullName evidence="4">DUF624 domain-containing protein</fullName>
    </recommendedName>
</protein>
<gene>
    <name evidence="2" type="ordered locus">Bcell_1351</name>
</gene>
<dbReference type="RefSeq" id="WP_013487954.1">
    <property type="nucleotide sequence ID" value="NC_014829.1"/>
</dbReference>
<dbReference type="Pfam" id="PF04854">
    <property type="entry name" value="DUF624"/>
    <property type="match status" value="1"/>
</dbReference>
<dbReference type="InterPro" id="IPR006938">
    <property type="entry name" value="DUF624"/>
</dbReference>
<reference evidence="2" key="1">
    <citation type="submission" date="2010-12" db="EMBL/GenBank/DDBJ databases">
        <title>Complete sequence of Bacillus cellulosilyticus DSM 2522.</title>
        <authorList>
            <consortium name="US DOE Joint Genome Institute"/>
            <person name="Lucas S."/>
            <person name="Copeland A."/>
            <person name="Lapidus A."/>
            <person name="Cheng J.-F."/>
            <person name="Bruce D."/>
            <person name="Goodwin L."/>
            <person name="Pitluck S."/>
            <person name="Chertkov O."/>
            <person name="Detter J.C."/>
            <person name="Han C."/>
            <person name="Tapia R."/>
            <person name="Land M."/>
            <person name="Hauser L."/>
            <person name="Jeffries C."/>
            <person name="Kyrpides N."/>
            <person name="Ivanova N."/>
            <person name="Mikhailova N."/>
            <person name="Brumm P."/>
            <person name="Mead D."/>
            <person name="Woyke T."/>
        </authorList>
    </citation>
    <scope>NUCLEOTIDE SEQUENCE [LARGE SCALE GENOMIC DNA]</scope>
    <source>
        <strain evidence="2">DSM 2522</strain>
    </source>
</reference>
<evidence type="ECO:0000313" key="3">
    <source>
        <dbReference type="Proteomes" id="UP000001401"/>
    </source>
</evidence>